<protein>
    <submittedName>
        <fullName evidence="1">Uncharacterized protein</fullName>
    </submittedName>
</protein>
<gene>
    <name evidence="1" type="ORF">NCTC12120_06676</name>
</gene>
<dbReference type="AlphaFoldDB" id="A0A2X3IMH4"/>
<sequence length="182" mass="19119">MVTVTVLPSPHTAGAAADNQVLIMFDGVDDVVARHGVDADTRQAGVNRKTHDSAVPLLPWPLVTEAVTVNLPLPRAVSTSAGRSRLQLKSLCTVAVYVFPPNLIVTVSPTAALLTFPLRVWPAAISAALKDVVCGNRVDHDARCGGVHQQVSVSAGAVADGALSRWRSAYSLLHPVRPGRPA</sequence>
<proteinExistence type="predicted"/>
<name>A0A2X3IMH4_9ENTR</name>
<dbReference type="EMBL" id="UAVU01000011">
    <property type="protein sequence ID" value="SQC93562.1"/>
    <property type="molecule type" value="Genomic_DNA"/>
</dbReference>
<organism evidence="1 2">
    <name type="scientific">Cedecea neteri</name>
    <dbReference type="NCBI Taxonomy" id="158822"/>
    <lineage>
        <taxon>Bacteria</taxon>
        <taxon>Pseudomonadati</taxon>
        <taxon>Pseudomonadota</taxon>
        <taxon>Gammaproteobacteria</taxon>
        <taxon>Enterobacterales</taxon>
        <taxon>Enterobacteriaceae</taxon>
        <taxon>Cedecea</taxon>
    </lineage>
</organism>
<evidence type="ECO:0000313" key="1">
    <source>
        <dbReference type="EMBL" id="SQC93562.1"/>
    </source>
</evidence>
<dbReference type="Proteomes" id="UP000251197">
    <property type="component" value="Unassembled WGS sequence"/>
</dbReference>
<reference evidence="1 2" key="1">
    <citation type="submission" date="2018-06" db="EMBL/GenBank/DDBJ databases">
        <authorList>
            <consortium name="Pathogen Informatics"/>
            <person name="Doyle S."/>
        </authorList>
    </citation>
    <scope>NUCLEOTIDE SEQUENCE [LARGE SCALE GENOMIC DNA]</scope>
    <source>
        <strain evidence="1 2">NCTC12120</strain>
    </source>
</reference>
<evidence type="ECO:0000313" key="2">
    <source>
        <dbReference type="Proteomes" id="UP000251197"/>
    </source>
</evidence>
<accession>A0A2X3IMH4</accession>